<protein>
    <submittedName>
        <fullName evidence="2">Uncharacterized protein</fullName>
    </submittedName>
</protein>
<gene>
    <name evidence="2" type="ORF">SSFG_03483</name>
</gene>
<accession>D5ZPI2</accession>
<proteinExistence type="predicted"/>
<evidence type="ECO:0000313" key="3">
    <source>
        <dbReference type="Proteomes" id="UP000003824"/>
    </source>
</evidence>
<keyword evidence="1" id="KW-1133">Transmembrane helix</keyword>
<dbReference type="EMBL" id="DS999641">
    <property type="protein sequence ID" value="EFE68238.2"/>
    <property type="molecule type" value="Genomic_DNA"/>
</dbReference>
<dbReference type="AlphaFoldDB" id="D5ZPI2"/>
<feature type="transmembrane region" description="Helical" evidence="1">
    <location>
        <begin position="26"/>
        <end position="48"/>
    </location>
</feature>
<organism evidence="2 3">
    <name type="scientific">Streptomyces viridosporus (strain ATCC 14672 / DSM 40746 / JCM 4963 / KCTC 9882 / NRRL B-12104 / FH 1290)</name>
    <name type="common">Streptomyces ghanaensis</name>
    <dbReference type="NCBI Taxonomy" id="566461"/>
    <lineage>
        <taxon>Bacteria</taxon>
        <taxon>Bacillati</taxon>
        <taxon>Actinomycetota</taxon>
        <taxon>Actinomycetes</taxon>
        <taxon>Kitasatosporales</taxon>
        <taxon>Streptomycetaceae</taxon>
        <taxon>Streptomyces</taxon>
    </lineage>
</organism>
<name>D5ZPI2_STRV1</name>
<dbReference type="eggNOG" id="ENOG5033CXJ">
    <property type="taxonomic scope" value="Bacteria"/>
</dbReference>
<evidence type="ECO:0000313" key="2">
    <source>
        <dbReference type="EMBL" id="EFE68238.2"/>
    </source>
</evidence>
<reference evidence="3" key="1">
    <citation type="submission" date="2008-12" db="EMBL/GenBank/DDBJ databases">
        <title>Annotation of Streptomyces ghanaensis ATCC 14672.</title>
        <authorList>
            <consortium name="The Broad Institute Genome Sequencing Platform"/>
            <consortium name="Broad Institute Microbial Sequencing Center"/>
            <person name="Fischbach M."/>
            <person name="Ward D."/>
            <person name="Young S."/>
            <person name="Kodira C.D."/>
            <person name="Zeng Q."/>
            <person name="Koehrsen M."/>
            <person name="Godfrey P."/>
            <person name="Alvarado L."/>
            <person name="Berlin A.M."/>
            <person name="Borenstein D."/>
            <person name="Chen Z."/>
            <person name="Engels R."/>
            <person name="Freedman E."/>
            <person name="Gellesch M."/>
            <person name="Goldberg J."/>
            <person name="Griggs A."/>
            <person name="Gujja S."/>
            <person name="Heiman D.I."/>
            <person name="Hepburn T.A."/>
            <person name="Howarth C."/>
            <person name="Jen D."/>
            <person name="Larson L."/>
            <person name="Lewis B."/>
            <person name="Mehta T."/>
            <person name="Park D."/>
            <person name="Pearson M."/>
            <person name="Roberts A."/>
            <person name="Saif S."/>
            <person name="Shea T.D."/>
            <person name="Shenoy N."/>
            <person name="Sisk P."/>
            <person name="Stolte C."/>
            <person name="Sykes S.N."/>
            <person name="Walk T."/>
            <person name="White J."/>
            <person name="Yandava C."/>
            <person name="Straight P."/>
            <person name="Clardy J."/>
            <person name="Hung D."/>
            <person name="Kolter R."/>
            <person name="Mekalanos J."/>
            <person name="Walker S."/>
            <person name="Walsh C.T."/>
            <person name="Wieland B.L.C."/>
            <person name="Ilzarbe M."/>
            <person name="Galagan J."/>
            <person name="Nusbaum C."/>
            <person name="Birren B."/>
        </authorList>
    </citation>
    <scope>NUCLEOTIDE SEQUENCE [LARGE SCALE GENOMIC DNA]</scope>
    <source>
        <strain evidence="3">ATCC 14672 / DSM 40746 / JCM 4963 / KCTC 9882 / NRRL B-12104 / FH 1290</strain>
    </source>
</reference>
<evidence type="ECO:0000256" key="1">
    <source>
        <dbReference type="SAM" id="Phobius"/>
    </source>
</evidence>
<keyword evidence="1" id="KW-0472">Membrane</keyword>
<sequence>MEEATVRNMRGGIMWSGDRSSAVRDVLGATVMGATLIAVVGMAGCGAATSSEKRDAVRPEERLRELTAAEEVLVEKAEQLLVEECMEKAGFRFWVTEVESVESRKGSVFVLDDVDWAKEHGYGGRFRRDAEEARRNGPNGTYANSLTQEERARYRAVLDGTPSSGMLSVALPGGGTVRTPRDSCHARAKGRLYGDFKTWFRVEKIATNLTPLYVPALTADKRFTKALAAWSRCMDGRGRNYSDPFEIRAELDLLTDGLSGAAAHAVEVGLAVDEAECAEESSLADTARALEDEYRAQKTRRYGEEIAAFQRMRLTALDRAEDVVGA</sequence>
<dbReference type="Proteomes" id="UP000003824">
    <property type="component" value="Unassembled WGS sequence"/>
</dbReference>
<keyword evidence="1" id="KW-0812">Transmembrane</keyword>